<dbReference type="SFLD" id="SFLDS00029">
    <property type="entry name" value="Radical_SAM"/>
    <property type="match status" value="1"/>
</dbReference>
<dbReference type="SMART" id="SM00729">
    <property type="entry name" value="Elp3"/>
    <property type="match status" value="1"/>
</dbReference>
<evidence type="ECO:0000256" key="1">
    <source>
        <dbReference type="ARBA" id="ARBA00001966"/>
    </source>
</evidence>
<reference evidence="8 9" key="1">
    <citation type="submission" date="2019-04" db="EMBL/GenBank/DDBJ databases">
        <title>Geobacter oryzae sp. nov., ferric-reducing bacteria isolated from paddy soil.</title>
        <authorList>
            <person name="Xu Z."/>
            <person name="Masuda Y."/>
            <person name="Itoh H."/>
            <person name="Senoo K."/>
        </authorList>
    </citation>
    <scope>NUCLEOTIDE SEQUENCE [LARGE SCALE GENOMIC DNA]</scope>
    <source>
        <strain evidence="8 9">Red111</strain>
    </source>
</reference>
<evidence type="ECO:0000256" key="2">
    <source>
        <dbReference type="ARBA" id="ARBA00022485"/>
    </source>
</evidence>
<dbReference type="CDD" id="cd01335">
    <property type="entry name" value="Radical_SAM"/>
    <property type="match status" value="1"/>
</dbReference>
<dbReference type="GO" id="GO:0002926">
    <property type="term" value="P:tRNA wobble base 5-methoxycarbonylmethyl-2-thiouridinylation"/>
    <property type="evidence" value="ECO:0007669"/>
    <property type="project" value="TreeGrafter"/>
</dbReference>
<dbReference type="PANTHER" id="PTHR11135:SF0">
    <property type="entry name" value="ELONGATOR COMPLEX PROTEIN 3"/>
    <property type="match status" value="1"/>
</dbReference>
<dbReference type="GO" id="GO:0005737">
    <property type="term" value="C:cytoplasm"/>
    <property type="evidence" value="ECO:0007669"/>
    <property type="project" value="TreeGrafter"/>
</dbReference>
<dbReference type="PANTHER" id="PTHR11135">
    <property type="entry name" value="HISTONE ACETYLTRANSFERASE-RELATED"/>
    <property type="match status" value="1"/>
</dbReference>
<proteinExistence type="predicted"/>
<evidence type="ECO:0000256" key="6">
    <source>
        <dbReference type="ARBA" id="ARBA00023014"/>
    </source>
</evidence>
<dbReference type="InterPro" id="IPR039661">
    <property type="entry name" value="ELP3"/>
</dbReference>
<dbReference type="InterPro" id="IPR032432">
    <property type="entry name" value="Radical_SAM_C"/>
</dbReference>
<name>A0A4S1CCU4_9BACT</name>
<keyword evidence="6" id="KW-0411">Iron-sulfur</keyword>
<organism evidence="8 9">
    <name type="scientific">Geomonas terrae</name>
    <dbReference type="NCBI Taxonomy" id="2562681"/>
    <lineage>
        <taxon>Bacteria</taxon>
        <taxon>Pseudomonadati</taxon>
        <taxon>Thermodesulfobacteriota</taxon>
        <taxon>Desulfuromonadia</taxon>
        <taxon>Geobacterales</taxon>
        <taxon>Geobacteraceae</taxon>
        <taxon>Geomonas</taxon>
    </lineage>
</organism>
<gene>
    <name evidence="8" type="ORF">E4633_12875</name>
</gene>
<dbReference type="SFLD" id="SFLDG01086">
    <property type="entry name" value="elongater_protein-like"/>
    <property type="match status" value="1"/>
</dbReference>
<evidence type="ECO:0000313" key="8">
    <source>
        <dbReference type="EMBL" id="TGU71234.1"/>
    </source>
</evidence>
<comment type="caution">
    <text evidence="8">The sequence shown here is derived from an EMBL/GenBank/DDBJ whole genome shotgun (WGS) entry which is preliminary data.</text>
</comment>
<comment type="cofactor">
    <cofactor evidence="1">
        <name>[4Fe-4S] cluster</name>
        <dbReference type="ChEBI" id="CHEBI:49883"/>
    </cofactor>
</comment>
<dbReference type="SFLD" id="SFLDG01082">
    <property type="entry name" value="B12-binding_domain_containing"/>
    <property type="match status" value="1"/>
</dbReference>
<keyword evidence="5" id="KW-0408">Iron</keyword>
<dbReference type="GO" id="GO:0051539">
    <property type="term" value="F:4 iron, 4 sulfur cluster binding"/>
    <property type="evidence" value="ECO:0007669"/>
    <property type="project" value="UniProtKB-KW"/>
</dbReference>
<feature type="domain" description="Radical SAM core" evidence="7">
    <location>
        <begin position="1"/>
        <end position="236"/>
    </location>
</feature>
<evidence type="ECO:0000313" key="9">
    <source>
        <dbReference type="Proteomes" id="UP000306416"/>
    </source>
</evidence>
<dbReference type="SUPFAM" id="SSF102114">
    <property type="entry name" value="Radical SAM enzymes"/>
    <property type="match status" value="1"/>
</dbReference>
<dbReference type="RefSeq" id="WP_135870669.1">
    <property type="nucleotide sequence ID" value="NZ_SRSC01000003.1"/>
</dbReference>
<evidence type="ECO:0000256" key="3">
    <source>
        <dbReference type="ARBA" id="ARBA00022691"/>
    </source>
</evidence>
<dbReference type="Pfam" id="PF16199">
    <property type="entry name" value="Radical_SAM_C"/>
    <property type="match status" value="1"/>
</dbReference>
<dbReference type="PROSITE" id="PS51918">
    <property type="entry name" value="RADICAL_SAM"/>
    <property type="match status" value="1"/>
</dbReference>
<dbReference type="InterPro" id="IPR007197">
    <property type="entry name" value="rSAM"/>
</dbReference>
<dbReference type="Pfam" id="PF04055">
    <property type="entry name" value="Radical_SAM"/>
    <property type="match status" value="1"/>
</dbReference>
<keyword evidence="2" id="KW-0004">4Fe-4S</keyword>
<evidence type="ECO:0000256" key="5">
    <source>
        <dbReference type="ARBA" id="ARBA00023004"/>
    </source>
</evidence>
<keyword evidence="3" id="KW-0949">S-adenosyl-L-methionine</keyword>
<sequence length="350" mass="37306">MRPLFVPFFIPHLGCPHRCVFCDQEKVAGARGVLPTPAELLSRIEEYRAGAPGRSLEVAFYGGTFTALPPADQEALLAPLQPLLECGLLASVRLSTRPDAVDAGRARFLRERGVATVELGVQSMDPEVLLFSGRGHGVAEVELAVAALKEAGIAVGIQLMPGLPGDTRERSFATLRAALALRPSFLRIYPTLVIEGTELAERYRCGAYTPLALPDAVTLCKEMLVAATCAGIPVIRMGLQPTAELERPGTLLAGPYHPAFGQLVASEICFDVMCALLDGVPAGSRVSFGAPSGRVSDLVGQKRGNLARLGAQHGVDASVHEDAALDPELISLKWQGGVRYARRPDLHPQH</sequence>
<evidence type="ECO:0000256" key="4">
    <source>
        <dbReference type="ARBA" id="ARBA00022723"/>
    </source>
</evidence>
<keyword evidence="4" id="KW-0479">Metal-binding</keyword>
<dbReference type="InterPro" id="IPR023404">
    <property type="entry name" value="rSAM_horseshoe"/>
</dbReference>
<evidence type="ECO:0000259" key="7">
    <source>
        <dbReference type="PROSITE" id="PS51918"/>
    </source>
</evidence>
<dbReference type="AlphaFoldDB" id="A0A4S1CCU4"/>
<accession>A0A4S1CCU4</accession>
<dbReference type="GO" id="GO:0046872">
    <property type="term" value="F:metal ion binding"/>
    <property type="evidence" value="ECO:0007669"/>
    <property type="project" value="UniProtKB-KW"/>
</dbReference>
<dbReference type="InterPro" id="IPR006638">
    <property type="entry name" value="Elp3/MiaA/NifB-like_rSAM"/>
</dbReference>
<dbReference type="EMBL" id="SRSC01000003">
    <property type="protein sequence ID" value="TGU71234.1"/>
    <property type="molecule type" value="Genomic_DNA"/>
</dbReference>
<dbReference type="Gene3D" id="3.80.30.20">
    <property type="entry name" value="tm_1862 like domain"/>
    <property type="match status" value="1"/>
</dbReference>
<keyword evidence="9" id="KW-1185">Reference proteome</keyword>
<protein>
    <submittedName>
        <fullName evidence="8">Radical SAM protein</fullName>
    </submittedName>
</protein>
<dbReference type="GO" id="GO:0003824">
    <property type="term" value="F:catalytic activity"/>
    <property type="evidence" value="ECO:0007669"/>
    <property type="project" value="InterPro"/>
</dbReference>
<dbReference type="InterPro" id="IPR058240">
    <property type="entry name" value="rSAM_sf"/>
</dbReference>
<dbReference type="Proteomes" id="UP000306416">
    <property type="component" value="Unassembled WGS sequence"/>
</dbReference>